<dbReference type="AlphaFoldDB" id="A0A381NP91"/>
<organism evidence="4">
    <name type="scientific">marine metagenome</name>
    <dbReference type="NCBI Taxonomy" id="408172"/>
    <lineage>
        <taxon>unclassified sequences</taxon>
        <taxon>metagenomes</taxon>
        <taxon>ecological metagenomes</taxon>
    </lineage>
</organism>
<keyword evidence="1" id="KW-0479">Metal-binding</keyword>
<dbReference type="Gene3D" id="3.40.630.10">
    <property type="entry name" value="Zn peptidases"/>
    <property type="match status" value="1"/>
</dbReference>
<evidence type="ECO:0000256" key="2">
    <source>
        <dbReference type="ARBA" id="ARBA00022801"/>
    </source>
</evidence>
<evidence type="ECO:0000259" key="3">
    <source>
        <dbReference type="Pfam" id="PF07687"/>
    </source>
</evidence>
<keyword evidence="2" id="KW-0378">Hydrolase</keyword>
<gene>
    <name evidence="4" type="ORF">METZ01_LOCUS8798</name>
</gene>
<dbReference type="EMBL" id="UINC01000470">
    <property type="protein sequence ID" value="SUZ55944.1"/>
    <property type="molecule type" value="Genomic_DNA"/>
</dbReference>
<evidence type="ECO:0000256" key="1">
    <source>
        <dbReference type="ARBA" id="ARBA00022723"/>
    </source>
</evidence>
<dbReference type="Gene3D" id="3.30.70.360">
    <property type="match status" value="1"/>
</dbReference>
<dbReference type="InterPro" id="IPR050072">
    <property type="entry name" value="Peptidase_M20A"/>
</dbReference>
<dbReference type="GO" id="GO:0046872">
    <property type="term" value="F:metal ion binding"/>
    <property type="evidence" value="ECO:0007669"/>
    <property type="project" value="UniProtKB-KW"/>
</dbReference>
<dbReference type="CDD" id="cd03894">
    <property type="entry name" value="M20_ArgE"/>
    <property type="match status" value="1"/>
</dbReference>
<evidence type="ECO:0000313" key="4">
    <source>
        <dbReference type="EMBL" id="SUZ55944.1"/>
    </source>
</evidence>
<proteinExistence type="predicted"/>
<dbReference type="Pfam" id="PF07687">
    <property type="entry name" value="M20_dimer"/>
    <property type="match status" value="1"/>
</dbReference>
<dbReference type="InterPro" id="IPR011650">
    <property type="entry name" value="Peptidase_M20_dimer"/>
</dbReference>
<dbReference type="SUPFAM" id="SSF53187">
    <property type="entry name" value="Zn-dependent exopeptidases"/>
    <property type="match status" value="1"/>
</dbReference>
<sequence>MKLPNTIAMLRTLVGEPSTSSIAASRDQSNLAVINHLANWLESLKFAVNVLPLPNKGGKANLIATLGSGEGGLVLSGHTDTVPCDEKHWDTDPYTLTEIDSVVHGLGSCDMKGFFPIALEAASLFRSEKLNKPLTILATSDEESSMAGARQLLRDGRPKADFAIIGEPTGLQPIIAHKGVLALSIVIEGSGGHASNPSLGCNALDTMQAVIADLLIYRQELASTYTDPTFEINIPTLNLGCLHAGDSPNRICETAELQIDVRLMPGMEIDELATTIQHRLVETIASHGTRLSITRINEVPAYQTSGDGDLARTLASLCGRPPGTVAFGTEAPFLQSLGMETVVFGPGSINQAHQPNEYLDLNQLSPARETLEKVIQHYCT</sequence>
<dbReference type="InterPro" id="IPR002933">
    <property type="entry name" value="Peptidase_M20"/>
</dbReference>
<dbReference type="SUPFAM" id="SSF55031">
    <property type="entry name" value="Bacterial exopeptidase dimerisation domain"/>
    <property type="match status" value="1"/>
</dbReference>
<name>A0A381NP91_9ZZZZ</name>
<dbReference type="GO" id="GO:0006526">
    <property type="term" value="P:L-arginine biosynthetic process"/>
    <property type="evidence" value="ECO:0007669"/>
    <property type="project" value="InterPro"/>
</dbReference>
<dbReference type="InterPro" id="IPR010169">
    <property type="entry name" value="AcOrn-deacetyl"/>
</dbReference>
<feature type="domain" description="Peptidase M20 dimerisation" evidence="3">
    <location>
        <begin position="175"/>
        <end position="281"/>
    </location>
</feature>
<reference evidence="4" key="1">
    <citation type="submission" date="2018-05" db="EMBL/GenBank/DDBJ databases">
        <authorList>
            <person name="Lanie J.A."/>
            <person name="Ng W.-L."/>
            <person name="Kazmierczak K.M."/>
            <person name="Andrzejewski T.M."/>
            <person name="Davidsen T.M."/>
            <person name="Wayne K.J."/>
            <person name="Tettelin H."/>
            <person name="Glass J.I."/>
            <person name="Rusch D."/>
            <person name="Podicherti R."/>
            <person name="Tsui H.-C.T."/>
            <person name="Winkler M.E."/>
        </authorList>
    </citation>
    <scope>NUCLEOTIDE SEQUENCE</scope>
</reference>
<dbReference type="InterPro" id="IPR036264">
    <property type="entry name" value="Bact_exopeptidase_dim_dom"/>
</dbReference>
<protein>
    <recommendedName>
        <fullName evidence="3">Peptidase M20 dimerisation domain-containing protein</fullName>
    </recommendedName>
</protein>
<accession>A0A381NP91</accession>
<dbReference type="Pfam" id="PF01546">
    <property type="entry name" value="Peptidase_M20"/>
    <property type="match status" value="1"/>
</dbReference>
<dbReference type="PANTHER" id="PTHR43808:SF1">
    <property type="entry name" value="ACETYLORNITHINE DEACETYLASE"/>
    <property type="match status" value="1"/>
</dbReference>
<dbReference type="NCBIfam" id="NF003474">
    <property type="entry name" value="PRK05111.1"/>
    <property type="match status" value="1"/>
</dbReference>
<dbReference type="PANTHER" id="PTHR43808">
    <property type="entry name" value="ACETYLORNITHINE DEACETYLASE"/>
    <property type="match status" value="1"/>
</dbReference>
<dbReference type="NCBIfam" id="TIGR01892">
    <property type="entry name" value="AcOrn-deacetyl"/>
    <property type="match status" value="1"/>
</dbReference>
<dbReference type="GO" id="GO:0008777">
    <property type="term" value="F:acetylornithine deacetylase activity"/>
    <property type="evidence" value="ECO:0007669"/>
    <property type="project" value="TreeGrafter"/>
</dbReference>